<gene>
    <name evidence="1" type="ORF">DFH08DRAFT_993498</name>
</gene>
<evidence type="ECO:0000313" key="1">
    <source>
        <dbReference type="EMBL" id="KAJ7301553.1"/>
    </source>
</evidence>
<proteinExistence type="predicted"/>
<dbReference type="EMBL" id="JARIHO010000132">
    <property type="protein sequence ID" value="KAJ7301553.1"/>
    <property type="molecule type" value="Genomic_DNA"/>
</dbReference>
<name>A0AAD7E761_9AGAR</name>
<keyword evidence="2" id="KW-1185">Reference proteome</keyword>
<sequence>MKTKGIENEGFWEARQSDGIWPLHARMKDARAPANEFMSKYTNLGKRSWLMKIFADEGNARGGRRTRNSRTVTWVPSRVPPPAWDHLALYAFARSWGGDGPIARKAGGTSNAGRLRVRMRRSARHTYGAVKRAVWGCEVGGRRVERTWRGAYGGRTGVASMVSDGMWSGGGTRSGGCLSRGGASYCAPAVRVRMFGEGRGGSGVAGDGCGCEKVVGGGARSRSARGKSAPALVAQVAGGARRVGSARQAEASRPLLVAREQAWAESCAMRDERRVPRMREVVHSERGMHMRRAPRATKTVGRCEKATEGMWAARDADIDAVHAVEGARMSCVRRRGVERVSVAQGREWARVLG</sequence>
<dbReference type="AlphaFoldDB" id="A0AAD7E761"/>
<accession>A0AAD7E761</accession>
<comment type="caution">
    <text evidence="1">The sequence shown here is derived from an EMBL/GenBank/DDBJ whole genome shotgun (WGS) entry which is preliminary data.</text>
</comment>
<protein>
    <submittedName>
        <fullName evidence="1">Uncharacterized protein</fullName>
    </submittedName>
</protein>
<reference evidence="1" key="1">
    <citation type="submission" date="2023-03" db="EMBL/GenBank/DDBJ databases">
        <title>Massive genome expansion in bonnet fungi (Mycena s.s.) driven by repeated elements and novel gene families across ecological guilds.</title>
        <authorList>
            <consortium name="Lawrence Berkeley National Laboratory"/>
            <person name="Harder C.B."/>
            <person name="Miyauchi S."/>
            <person name="Viragh M."/>
            <person name="Kuo A."/>
            <person name="Thoen E."/>
            <person name="Andreopoulos B."/>
            <person name="Lu D."/>
            <person name="Skrede I."/>
            <person name="Drula E."/>
            <person name="Henrissat B."/>
            <person name="Morin E."/>
            <person name="Kohler A."/>
            <person name="Barry K."/>
            <person name="LaButti K."/>
            <person name="Morin E."/>
            <person name="Salamov A."/>
            <person name="Lipzen A."/>
            <person name="Mereny Z."/>
            <person name="Hegedus B."/>
            <person name="Baldrian P."/>
            <person name="Stursova M."/>
            <person name="Weitz H."/>
            <person name="Taylor A."/>
            <person name="Grigoriev I.V."/>
            <person name="Nagy L.G."/>
            <person name="Martin F."/>
            <person name="Kauserud H."/>
        </authorList>
    </citation>
    <scope>NUCLEOTIDE SEQUENCE</scope>
    <source>
        <strain evidence="1">CBHHK002</strain>
    </source>
</reference>
<organism evidence="1 2">
    <name type="scientific">Mycena albidolilacea</name>
    <dbReference type="NCBI Taxonomy" id="1033008"/>
    <lineage>
        <taxon>Eukaryota</taxon>
        <taxon>Fungi</taxon>
        <taxon>Dikarya</taxon>
        <taxon>Basidiomycota</taxon>
        <taxon>Agaricomycotina</taxon>
        <taxon>Agaricomycetes</taxon>
        <taxon>Agaricomycetidae</taxon>
        <taxon>Agaricales</taxon>
        <taxon>Marasmiineae</taxon>
        <taxon>Mycenaceae</taxon>
        <taxon>Mycena</taxon>
    </lineage>
</organism>
<dbReference type="Proteomes" id="UP001218218">
    <property type="component" value="Unassembled WGS sequence"/>
</dbReference>
<evidence type="ECO:0000313" key="2">
    <source>
        <dbReference type="Proteomes" id="UP001218218"/>
    </source>
</evidence>